<dbReference type="AlphaFoldDB" id="A0A133U6X3"/>
<name>A0A133U6X3_9EURY</name>
<protein>
    <recommendedName>
        <fullName evidence="3">DUF3786 domain-containing protein</fullName>
    </recommendedName>
</protein>
<comment type="caution">
    <text evidence="1">The sequence shown here is derived from an EMBL/GenBank/DDBJ whole genome shotgun (WGS) entry which is preliminary data.</text>
</comment>
<organism evidence="1 2">
    <name type="scientific">candidate division MSBL1 archaeon SCGC-AAA259D14</name>
    <dbReference type="NCBI Taxonomy" id="1698261"/>
    <lineage>
        <taxon>Archaea</taxon>
        <taxon>Methanobacteriati</taxon>
        <taxon>Methanobacteriota</taxon>
        <taxon>candidate division MSBL1</taxon>
    </lineage>
</organism>
<proteinExistence type="predicted"/>
<reference evidence="1 2" key="1">
    <citation type="journal article" date="2016" name="Sci. Rep.">
        <title>Metabolic traits of an uncultured archaeal lineage -MSBL1- from brine pools of the Red Sea.</title>
        <authorList>
            <person name="Mwirichia R."/>
            <person name="Alam I."/>
            <person name="Rashid M."/>
            <person name="Vinu M."/>
            <person name="Ba-Alawi W."/>
            <person name="Anthony Kamau A."/>
            <person name="Kamanda Ngugi D."/>
            <person name="Goker M."/>
            <person name="Klenk H.P."/>
            <person name="Bajic V."/>
            <person name="Stingl U."/>
        </authorList>
    </citation>
    <scope>NUCLEOTIDE SEQUENCE [LARGE SCALE GENOMIC DNA]</scope>
    <source>
        <strain evidence="1">SCGC-AAA259D14</strain>
    </source>
</reference>
<dbReference type="Proteomes" id="UP000070589">
    <property type="component" value="Unassembled WGS sequence"/>
</dbReference>
<dbReference type="EMBL" id="LHXL01000018">
    <property type="protein sequence ID" value="KXA89927.1"/>
    <property type="molecule type" value="Genomic_DNA"/>
</dbReference>
<evidence type="ECO:0000313" key="2">
    <source>
        <dbReference type="Proteomes" id="UP000070589"/>
    </source>
</evidence>
<evidence type="ECO:0000313" key="1">
    <source>
        <dbReference type="EMBL" id="KXA89927.1"/>
    </source>
</evidence>
<evidence type="ECO:0008006" key="3">
    <source>
        <dbReference type="Google" id="ProtNLM"/>
    </source>
</evidence>
<keyword evidence="2" id="KW-1185">Reference proteome</keyword>
<accession>A0A133U6X3</accession>
<sequence length="250" mass="29129">MELISIKEIDNVQSVSSPHDQELKKFGNKWVSRFREFENRDLEKISRLIGGVVDSLGINEEWALTKNFYPEVRFHLSYHYHGEEFSDFGEEDALRFLFSGERVRNATGEDLTGMIDVTLNFIGRSLMGIVCEGNQDKLRNKYFESREKAIRYLDTSCREDMVEASNFLGGQYNKIDSKHVLEKEFFPELKVKIELGDDLRAFCTGDRTPSFTDHELDLLAVYTLNHIIRFIALKYSDQNLPEMCRKVFPQ</sequence>
<gene>
    <name evidence="1" type="ORF">AKJ62_02080</name>
</gene>